<proteinExistence type="predicted"/>
<reference evidence="2 3" key="1">
    <citation type="submission" date="2018-06" db="EMBL/GenBank/DDBJ databases">
        <title>Genomic Encyclopedia of Archaeal and Bacterial Type Strains, Phase II (KMG-II): from individual species to whole genera.</title>
        <authorList>
            <person name="Goeker M."/>
        </authorList>
    </citation>
    <scope>NUCLEOTIDE SEQUENCE [LARGE SCALE GENOMIC DNA]</scope>
    <source>
        <strain evidence="2 3">DSM 6779</strain>
    </source>
</reference>
<comment type="caution">
    <text evidence="2">The sequence shown here is derived from an EMBL/GenBank/DDBJ whole genome shotgun (WGS) entry which is preliminary data.</text>
</comment>
<keyword evidence="1" id="KW-0812">Transmembrane</keyword>
<dbReference type="Proteomes" id="UP000249239">
    <property type="component" value="Unassembled WGS sequence"/>
</dbReference>
<name>A0A2W7NDY0_9BACT</name>
<gene>
    <name evidence="2" type="ORF">LX69_02282</name>
</gene>
<dbReference type="EMBL" id="QKZK01000018">
    <property type="protein sequence ID" value="PZX14954.1"/>
    <property type="molecule type" value="Genomic_DNA"/>
</dbReference>
<organism evidence="2 3">
    <name type="scientific">Breznakibacter xylanolyticus</name>
    <dbReference type="NCBI Taxonomy" id="990"/>
    <lineage>
        <taxon>Bacteria</taxon>
        <taxon>Pseudomonadati</taxon>
        <taxon>Bacteroidota</taxon>
        <taxon>Bacteroidia</taxon>
        <taxon>Marinilabiliales</taxon>
        <taxon>Marinilabiliaceae</taxon>
        <taxon>Breznakibacter</taxon>
    </lineage>
</organism>
<dbReference type="AlphaFoldDB" id="A0A2W7NDY0"/>
<protein>
    <submittedName>
        <fullName evidence="2">Uncharacterized protein</fullName>
    </submittedName>
</protein>
<accession>A0A2W7NDY0</accession>
<evidence type="ECO:0000256" key="1">
    <source>
        <dbReference type="SAM" id="Phobius"/>
    </source>
</evidence>
<keyword evidence="3" id="KW-1185">Reference proteome</keyword>
<feature type="transmembrane region" description="Helical" evidence="1">
    <location>
        <begin position="80"/>
        <end position="98"/>
    </location>
</feature>
<sequence length="470" mass="53378">MRTELERTKRIEDYILGRLTGVDKSVFEAQLASDRQLKRDVEIQSTLIDIIKTNHLKSTIQDAGTHFHHRYRFSFKNPKFNIVIIAIVAAAFLTYHLSHKVVMVNAENSSNPTDSSIIIEQTIGIAEKPYLVDTLKANVPDENTIRLTNDEPIYPSTTKADVKDILGKVMNHQSFTINNSTGGIIKGQNGTQFFFPPDAFNAPSTKANESIEIQVIEFVSNSDLMRIGLSTSLNDGTTLEIGNAFYIEAYSQGEKLQLHQDKTIQIALPRQRNSSDEEVRNMMIAFVGTSKKNHIYWKPDPITDKFLITSIAYQKNGFTINDFSNIQPIAPATLDSLAAMDPFDSFLSLGFRATKEEWIVQMPHGQVNCEFQYNQADKDVVMTSVSKNMHPDFKNRLLGYADHYKRKSAFSDLVNRKYRFYLTTLIDPLYYEKSKFNTTTSHVVLVSKLGWIRCDKMAGYSTETTTMLKK</sequence>
<evidence type="ECO:0000313" key="3">
    <source>
        <dbReference type="Proteomes" id="UP000249239"/>
    </source>
</evidence>
<dbReference type="RefSeq" id="WP_111446143.1">
    <property type="nucleotide sequence ID" value="NZ_QKZK01000018.1"/>
</dbReference>
<dbReference type="OrthoDB" id="1488726at2"/>
<evidence type="ECO:0000313" key="2">
    <source>
        <dbReference type="EMBL" id="PZX14954.1"/>
    </source>
</evidence>
<keyword evidence="1" id="KW-0472">Membrane</keyword>
<keyword evidence="1" id="KW-1133">Transmembrane helix</keyword>